<sequence>MKKLALLMLVLIAGTSIAVAVKASQSKRIPYCHCEPDRKCSNTATGTWGIKVDICP</sequence>
<evidence type="ECO:0000256" key="1">
    <source>
        <dbReference type="SAM" id="SignalP"/>
    </source>
</evidence>
<feature type="signal peptide" evidence="1">
    <location>
        <begin position="1"/>
        <end position="18"/>
    </location>
</feature>
<organism evidence="2 3">
    <name type="scientific">Chitinophaga tropicalis</name>
    <dbReference type="NCBI Taxonomy" id="2683588"/>
    <lineage>
        <taxon>Bacteria</taxon>
        <taxon>Pseudomonadati</taxon>
        <taxon>Bacteroidota</taxon>
        <taxon>Chitinophagia</taxon>
        <taxon>Chitinophagales</taxon>
        <taxon>Chitinophagaceae</taxon>
        <taxon>Chitinophaga</taxon>
    </lineage>
</organism>
<dbReference type="EMBL" id="WRXN01000002">
    <property type="protein sequence ID" value="MVT08008.1"/>
    <property type="molecule type" value="Genomic_DNA"/>
</dbReference>
<dbReference type="RefSeq" id="WP_157305428.1">
    <property type="nucleotide sequence ID" value="NZ_WRXN01000002.1"/>
</dbReference>
<feature type="chain" id="PRO_5029505140" evidence="1">
    <location>
        <begin position="19"/>
        <end position="56"/>
    </location>
</feature>
<keyword evidence="1" id="KW-0732">Signal</keyword>
<evidence type="ECO:0000313" key="2">
    <source>
        <dbReference type="EMBL" id="MVT08008.1"/>
    </source>
</evidence>
<evidence type="ECO:0000313" key="3">
    <source>
        <dbReference type="Proteomes" id="UP000461730"/>
    </source>
</evidence>
<name>A0A7K1U0X2_9BACT</name>
<accession>A0A7K1U0X2</accession>
<gene>
    <name evidence="2" type="ORF">GO493_07020</name>
</gene>
<dbReference type="AlphaFoldDB" id="A0A7K1U0X2"/>
<keyword evidence="3" id="KW-1185">Reference proteome</keyword>
<dbReference type="Proteomes" id="UP000461730">
    <property type="component" value="Unassembled WGS sequence"/>
</dbReference>
<reference evidence="2 3" key="1">
    <citation type="submission" date="2019-12" db="EMBL/GenBank/DDBJ databases">
        <title>Chitinophaga sp. strain ysch24 (GDMCC 1.1355), whole genome shotgun sequence.</title>
        <authorList>
            <person name="Zhang X."/>
        </authorList>
    </citation>
    <scope>NUCLEOTIDE SEQUENCE [LARGE SCALE GENOMIC DNA]</scope>
    <source>
        <strain evidence="3">ysch24</strain>
    </source>
</reference>
<protein>
    <submittedName>
        <fullName evidence="2">Uncharacterized protein</fullName>
    </submittedName>
</protein>
<proteinExistence type="predicted"/>
<comment type="caution">
    <text evidence="2">The sequence shown here is derived from an EMBL/GenBank/DDBJ whole genome shotgun (WGS) entry which is preliminary data.</text>
</comment>